<protein>
    <submittedName>
        <fullName evidence="1">Uncharacterized protein</fullName>
    </submittedName>
</protein>
<keyword evidence="2" id="KW-1185">Reference proteome</keyword>
<evidence type="ECO:0000313" key="2">
    <source>
        <dbReference type="Proteomes" id="UP000654075"/>
    </source>
</evidence>
<dbReference type="Pfam" id="PF00106">
    <property type="entry name" value="adh_short"/>
    <property type="match status" value="1"/>
</dbReference>
<gene>
    <name evidence="1" type="ORF">PGLA1383_LOCUS45420</name>
</gene>
<dbReference type="OrthoDB" id="5296at2759"/>
<proteinExistence type="predicted"/>
<dbReference type="Gene3D" id="3.40.50.720">
    <property type="entry name" value="NAD(P)-binding Rossmann-like Domain"/>
    <property type="match status" value="1"/>
</dbReference>
<name>A0A813GV81_POLGL</name>
<dbReference type="AlphaFoldDB" id="A0A813GV81"/>
<feature type="non-terminal residue" evidence="1">
    <location>
        <position position="101"/>
    </location>
</feature>
<dbReference type="InterPro" id="IPR002347">
    <property type="entry name" value="SDR_fam"/>
</dbReference>
<organism evidence="1 2">
    <name type="scientific">Polarella glacialis</name>
    <name type="common">Dinoflagellate</name>
    <dbReference type="NCBI Taxonomy" id="89957"/>
    <lineage>
        <taxon>Eukaryota</taxon>
        <taxon>Sar</taxon>
        <taxon>Alveolata</taxon>
        <taxon>Dinophyceae</taxon>
        <taxon>Suessiales</taxon>
        <taxon>Suessiaceae</taxon>
        <taxon>Polarella</taxon>
    </lineage>
</organism>
<dbReference type="Proteomes" id="UP000654075">
    <property type="component" value="Unassembled WGS sequence"/>
</dbReference>
<accession>A0A813GV81</accession>
<reference evidence="1" key="1">
    <citation type="submission" date="2021-02" db="EMBL/GenBank/DDBJ databases">
        <authorList>
            <person name="Dougan E. K."/>
            <person name="Rhodes N."/>
            <person name="Thang M."/>
            <person name="Chan C."/>
        </authorList>
    </citation>
    <scope>NUCLEOTIDE SEQUENCE</scope>
</reference>
<dbReference type="EMBL" id="CAJNNV010029503">
    <property type="protein sequence ID" value="CAE8628814.1"/>
    <property type="molecule type" value="Genomic_DNA"/>
</dbReference>
<comment type="caution">
    <text evidence="1">The sequence shown here is derived from an EMBL/GenBank/DDBJ whole genome shotgun (WGS) entry which is preliminary data.</text>
</comment>
<sequence length="101" mass="10722">AKEACSLGFSFRGKRALITGGSKGIGLATAKLLCELGAEVIISARGVEDLQKAKASMCAPERCHVHPATQGGATFILQTSPPRRASRPWHPACHSKIFMFS</sequence>
<dbReference type="InterPro" id="IPR036291">
    <property type="entry name" value="NAD(P)-bd_dom_sf"/>
</dbReference>
<evidence type="ECO:0000313" key="1">
    <source>
        <dbReference type="EMBL" id="CAE8628814.1"/>
    </source>
</evidence>
<dbReference type="SUPFAM" id="SSF51735">
    <property type="entry name" value="NAD(P)-binding Rossmann-fold domains"/>
    <property type="match status" value="1"/>
</dbReference>